<sequence length="87" mass="9894">MSICPVCKKTVFFAEKITTLGSDWHKSCFRCSNESCKKLLVLGKQSDRQGKPYCARCHSILFGQHSNGPSESKIHQFHEGEVVVYRM</sequence>
<organism evidence="10 11">
    <name type="scientific">Caenorhabditis remanei</name>
    <name type="common">Caenorhabditis vulgaris</name>
    <dbReference type="NCBI Taxonomy" id="31234"/>
    <lineage>
        <taxon>Eukaryota</taxon>
        <taxon>Metazoa</taxon>
        <taxon>Ecdysozoa</taxon>
        <taxon>Nematoda</taxon>
        <taxon>Chromadorea</taxon>
        <taxon>Rhabditida</taxon>
        <taxon>Rhabditina</taxon>
        <taxon>Rhabditomorpha</taxon>
        <taxon>Rhabditoidea</taxon>
        <taxon>Rhabditidae</taxon>
        <taxon>Peloderinae</taxon>
        <taxon>Caenorhabditis</taxon>
    </lineage>
</organism>
<dbReference type="KEGG" id="crq:GCK72_023273"/>
<feature type="domain" description="LIM zinc-binding" evidence="9">
    <location>
        <begin position="2"/>
        <end position="64"/>
    </location>
</feature>
<dbReference type="GO" id="GO:0046872">
    <property type="term" value="F:metal ion binding"/>
    <property type="evidence" value="ECO:0007669"/>
    <property type="project" value="UniProtKB-KW"/>
</dbReference>
<evidence type="ECO:0000256" key="5">
    <source>
        <dbReference type="ARBA" id="ARBA00023038"/>
    </source>
</evidence>
<dbReference type="GeneID" id="9809369"/>
<proteinExistence type="predicted"/>
<evidence type="ECO:0000259" key="9">
    <source>
        <dbReference type="PROSITE" id="PS50023"/>
    </source>
</evidence>
<evidence type="ECO:0000256" key="3">
    <source>
        <dbReference type="ARBA" id="ARBA00022833"/>
    </source>
</evidence>
<keyword evidence="5 8" id="KW-0440">LIM domain</keyword>
<keyword evidence="2 8" id="KW-0479">Metal-binding</keyword>
<dbReference type="EMBL" id="WUAV01000006">
    <property type="protein sequence ID" value="KAF1746815.1"/>
    <property type="molecule type" value="Genomic_DNA"/>
</dbReference>
<dbReference type="AlphaFoldDB" id="A0A6A5FWF1"/>
<accession>A0A6A5FWF1</accession>
<dbReference type="InterPro" id="IPR001781">
    <property type="entry name" value="Znf_LIM"/>
</dbReference>
<dbReference type="Gene3D" id="2.10.110.10">
    <property type="entry name" value="Cysteine Rich Protein"/>
    <property type="match status" value="1"/>
</dbReference>
<keyword evidence="1" id="KW-0488">Methylation</keyword>
<evidence type="ECO:0000256" key="4">
    <source>
        <dbReference type="ARBA" id="ARBA00022990"/>
    </source>
</evidence>
<comment type="caution">
    <text evidence="10">The sequence shown here is derived from an EMBL/GenBank/DDBJ whole genome shotgun (WGS) entry which is preliminary data.</text>
</comment>
<dbReference type="PANTHER" id="PTHR46074:SF5">
    <property type="entry name" value="LIM DOMAIN-CONTAINING PROTEIN C"/>
    <property type="match status" value="1"/>
</dbReference>
<keyword evidence="4" id="KW-0007">Acetylation</keyword>
<reference evidence="10 11" key="1">
    <citation type="submission" date="2019-12" db="EMBL/GenBank/DDBJ databases">
        <title>Chromosome-level assembly of the Caenorhabditis remanei genome.</title>
        <authorList>
            <person name="Teterina A.A."/>
            <person name="Willis J.H."/>
            <person name="Phillips P.C."/>
        </authorList>
    </citation>
    <scope>NUCLEOTIDE SEQUENCE [LARGE SCALE GENOMIC DNA]</scope>
    <source>
        <strain evidence="10 11">PX506</strain>
        <tissue evidence="10">Whole organism</tissue>
    </source>
</reference>
<dbReference type="CDD" id="cd09401">
    <property type="entry name" value="LIM_TLP_like"/>
    <property type="match status" value="1"/>
</dbReference>
<keyword evidence="3 8" id="KW-0862">Zinc</keyword>
<dbReference type="CTD" id="9809369"/>
<evidence type="ECO:0000256" key="7">
    <source>
        <dbReference type="ARBA" id="ARBA00072537"/>
    </source>
</evidence>
<dbReference type="PROSITE" id="PS50023">
    <property type="entry name" value="LIM_DOMAIN_2"/>
    <property type="match status" value="1"/>
</dbReference>
<evidence type="ECO:0000256" key="8">
    <source>
        <dbReference type="PROSITE-ProRule" id="PRU00125"/>
    </source>
</evidence>
<evidence type="ECO:0000313" key="11">
    <source>
        <dbReference type="Proteomes" id="UP000483820"/>
    </source>
</evidence>
<dbReference type="RefSeq" id="XP_003106626.2">
    <property type="nucleotide sequence ID" value="XM_003106578.2"/>
</dbReference>
<dbReference type="PANTHER" id="PTHR46074">
    <property type="entry name" value="CYSTEINE-RICH PROTEIN CRIP FAMILY MEMBER"/>
    <property type="match status" value="1"/>
</dbReference>
<name>A0A6A5FWF1_CAERE</name>
<dbReference type="Pfam" id="PF00412">
    <property type="entry name" value="LIM"/>
    <property type="match status" value="1"/>
</dbReference>
<gene>
    <name evidence="10" type="ORF">GCK72_023273</name>
</gene>
<comment type="function">
    <text evidence="6">Seems to have a role in zinc absorption and may function as an intracellular zinc transport protein.</text>
</comment>
<protein>
    <recommendedName>
        <fullName evidence="7">Cysteine-rich protein 1</fullName>
    </recommendedName>
</protein>
<dbReference type="FunFam" id="2.10.110.10:FF:000054">
    <property type="entry name" value="Cysteine-rich protein 1"/>
    <property type="match status" value="1"/>
</dbReference>
<dbReference type="SUPFAM" id="SSF57716">
    <property type="entry name" value="Glucocorticoid receptor-like (DNA-binding domain)"/>
    <property type="match status" value="2"/>
</dbReference>
<evidence type="ECO:0000256" key="1">
    <source>
        <dbReference type="ARBA" id="ARBA00022481"/>
    </source>
</evidence>
<evidence type="ECO:0000256" key="6">
    <source>
        <dbReference type="ARBA" id="ARBA00055254"/>
    </source>
</evidence>
<dbReference type="Proteomes" id="UP000483820">
    <property type="component" value="Chromosome X"/>
</dbReference>
<evidence type="ECO:0000313" key="10">
    <source>
        <dbReference type="EMBL" id="KAF1746815.1"/>
    </source>
</evidence>
<evidence type="ECO:0000256" key="2">
    <source>
        <dbReference type="ARBA" id="ARBA00022723"/>
    </source>
</evidence>
<dbReference type="SMART" id="SM00132">
    <property type="entry name" value="LIM"/>
    <property type="match status" value="1"/>
</dbReference>